<dbReference type="Proteomes" id="UP000290289">
    <property type="component" value="Chromosome 6"/>
</dbReference>
<gene>
    <name evidence="1" type="ORF">DVH24_008390</name>
</gene>
<protein>
    <submittedName>
        <fullName evidence="1">Uncharacterized protein</fullName>
    </submittedName>
</protein>
<evidence type="ECO:0000313" key="2">
    <source>
        <dbReference type="Proteomes" id="UP000290289"/>
    </source>
</evidence>
<organism evidence="1 2">
    <name type="scientific">Malus domestica</name>
    <name type="common">Apple</name>
    <name type="synonym">Pyrus malus</name>
    <dbReference type="NCBI Taxonomy" id="3750"/>
    <lineage>
        <taxon>Eukaryota</taxon>
        <taxon>Viridiplantae</taxon>
        <taxon>Streptophyta</taxon>
        <taxon>Embryophyta</taxon>
        <taxon>Tracheophyta</taxon>
        <taxon>Spermatophyta</taxon>
        <taxon>Magnoliopsida</taxon>
        <taxon>eudicotyledons</taxon>
        <taxon>Gunneridae</taxon>
        <taxon>Pentapetalae</taxon>
        <taxon>rosids</taxon>
        <taxon>fabids</taxon>
        <taxon>Rosales</taxon>
        <taxon>Rosaceae</taxon>
        <taxon>Amygdaloideae</taxon>
        <taxon>Maleae</taxon>
        <taxon>Malus</taxon>
    </lineage>
</organism>
<comment type="caution">
    <text evidence="1">The sequence shown here is derived from an EMBL/GenBank/DDBJ whole genome shotgun (WGS) entry which is preliminary data.</text>
</comment>
<sequence length="138" mass="15248">MDLVGPFAYVLESKITVLTMVSGGNVSTSSENTRNLKLQNSQLLGNGLVISIMRPTLLLEISSISVSDLFDLSFVILRSLLPHLFGLCFAISLPSNRALNFSSLQQRNDSHHPTNATVTISIAVLEERSWNEFLMLRL</sequence>
<dbReference type="AlphaFoldDB" id="A0A498JK13"/>
<name>A0A498JK13_MALDO</name>
<proteinExistence type="predicted"/>
<keyword evidence="2" id="KW-1185">Reference proteome</keyword>
<dbReference type="EMBL" id="RDQH01000332">
    <property type="protein sequence ID" value="RXH95890.1"/>
    <property type="molecule type" value="Genomic_DNA"/>
</dbReference>
<accession>A0A498JK13</accession>
<reference evidence="1 2" key="1">
    <citation type="submission" date="2018-10" db="EMBL/GenBank/DDBJ databases">
        <title>A high-quality apple genome assembly.</title>
        <authorList>
            <person name="Hu J."/>
        </authorList>
    </citation>
    <scope>NUCLEOTIDE SEQUENCE [LARGE SCALE GENOMIC DNA]</scope>
    <source>
        <strain evidence="2">cv. HFTH1</strain>
        <tissue evidence="1">Young leaf</tissue>
    </source>
</reference>
<evidence type="ECO:0000313" key="1">
    <source>
        <dbReference type="EMBL" id="RXH95890.1"/>
    </source>
</evidence>